<dbReference type="InterPro" id="IPR009060">
    <property type="entry name" value="UBA-like_sf"/>
</dbReference>
<dbReference type="AlphaFoldDB" id="A0A061AUQ9"/>
<feature type="compositionally biased region" description="Pro residues" evidence="1">
    <location>
        <begin position="161"/>
        <end position="170"/>
    </location>
</feature>
<evidence type="ECO:0000256" key="1">
    <source>
        <dbReference type="SAM" id="MobiDB-lite"/>
    </source>
</evidence>
<dbReference type="PANTHER" id="PTHR16461:SF5">
    <property type="entry name" value="TOLL-INTERACTING PROTEIN"/>
    <property type="match status" value="1"/>
</dbReference>
<organism evidence="3">
    <name type="scientific">Cyberlindnera fabianii</name>
    <name type="common">Yeast</name>
    <name type="synonym">Hansenula fabianii</name>
    <dbReference type="NCBI Taxonomy" id="36022"/>
    <lineage>
        <taxon>Eukaryota</taxon>
        <taxon>Fungi</taxon>
        <taxon>Dikarya</taxon>
        <taxon>Ascomycota</taxon>
        <taxon>Saccharomycotina</taxon>
        <taxon>Saccharomycetes</taxon>
        <taxon>Phaffomycetales</taxon>
        <taxon>Phaffomycetaceae</taxon>
        <taxon>Cyberlindnera</taxon>
    </lineage>
</organism>
<dbReference type="EMBL" id="LK052892">
    <property type="protein sequence ID" value="CDR41372.1"/>
    <property type="molecule type" value="Genomic_DNA"/>
</dbReference>
<feature type="region of interest" description="Disordered" evidence="1">
    <location>
        <begin position="75"/>
        <end position="179"/>
    </location>
</feature>
<dbReference type="GO" id="GO:0031624">
    <property type="term" value="F:ubiquitin conjugating enzyme binding"/>
    <property type="evidence" value="ECO:0007669"/>
    <property type="project" value="TreeGrafter"/>
</dbReference>
<sequence>MKMGEKDFSFILVIVCGVRVYVEIIKSWLWKHIGGKINPGLTNPWTAQLHTISSLTKMAKKDIKKEVEGDILDDVLSDDEVKQESKDTKEESKEEPKEESKETTEDTKDNEKETDKTKEDTKEDKDESDTKKSEDDVTTAAIDKETKPALPKKDDKEDAPPPKPARPPTPRQQALKSLQEAFPTVEEKYIQSHLIASGYNLEQAFNALLYLSDPESFNIDEVIPPQQASEAMAASTAIAAPAPALPQRRLTQLEEDELLAKSLDEEYRRKADRRSRRQADMRRQRTQQSDVADEDSDDLISNFVEKDLPQIKEQLSKNIEETKNKFNTWVSGWKKQYSTAQQDLNNRNIKKQMRDEFDAEPEEVDLQKFHGIKLSDDTEEVKPKTPARNRAGSTDLYGTPKHKEQEKKDDAKKKSTTSADDDDDDFLLSD</sequence>
<dbReference type="GO" id="GO:0043130">
    <property type="term" value="F:ubiquitin binding"/>
    <property type="evidence" value="ECO:0007669"/>
    <property type="project" value="InterPro"/>
</dbReference>
<feature type="domain" description="CUE" evidence="2">
    <location>
        <begin position="170"/>
        <end position="213"/>
    </location>
</feature>
<dbReference type="PhylomeDB" id="A0A061AUQ9"/>
<dbReference type="GO" id="GO:0006511">
    <property type="term" value="P:ubiquitin-dependent protein catabolic process"/>
    <property type="evidence" value="ECO:0007669"/>
    <property type="project" value="TreeGrafter"/>
</dbReference>
<dbReference type="GO" id="GO:0005737">
    <property type="term" value="C:cytoplasm"/>
    <property type="evidence" value="ECO:0007669"/>
    <property type="project" value="TreeGrafter"/>
</dbReference>
<dbReference type="Gene3D" id="1.10.8.10">
    <property type="entry name" value="DNA helicase RuvA subunit, C-terminal domain"/>
    <property type="match status" value="1"/>
</dbReference>
<feature type="compositionally biased region" description="Basic and acidic residues" evidence="1">
    <location>
        <begin position="142"/>
        <end position="160"/>
    </location>
</feature>
<reference evidence="3" key="1">
    <citation type="journal article" date="2014" name="Genome Announc.">
        <title>Genome sequence of the yeast Cyberlindnera fabianii (Hansenula fabianii).</title>
        <authorList>
            <person name="Freel K.C."/>
            <person name="Sarilar V."/>
            <person name="Neuveglise C."/>
            <person name="Devillers H."/>
            <person name="Friedrich A."/>
            <person name="Schacherer J."/>
        </authorList>
    </citation>
    <scope>NUCLEOTIDE SEQUENCE</scope>
    <source>
        <strain evidence="3">YJS4271</strain>
    </source>
</reference>
<dbReference type="InterPro" id="IPR003892">
    <property type="entry name" value="CUE"/>
</dbReference>
<feature type="compositionally biased region" description="Basic and acidic residues" evidence="1">
    <location>
        <begin position="401"/>
        <end position="413"/>
    </location>
</feature>
<protein>
    <submittedName>
        <fullName evidence="3">CYFA0S07e01288g1_1</fullName>
    </submittedName>
</protein>
<accession>A0A061AUQ9</accession>
<evidence type="ECO:0000259" key="2">
    <source>
        <dbReference type="PROSITE" id="PS51140"/>
    </source>
</evidence>
<dbReference type="PANTHER" id="PTHR16461">
    <property type="entry name" value="TOLL-INTERACTING PROTEIN"/>
    <property type="match status" value="1"/>
</dbReference>
<proteinExistence type="predicted"/>
<feature type="compositionally biased region" description="Basic and acidic residues" evidence="1">
    <location>
        <begin position="79"/>
        <end position="135"/>
    </location>
</feature>
<evidence type="ECO:0000313" key="3">
    <source>
        <dbReference type="EMBL" id="CDR41372.1"/>
    </source>
</evidence>
<feature type="region of interest" description="Disordered" evidence="1">
    <location>
        <begin position="357"/>
        <end position="430"/>
    </location>
</feature>
<dbReference type="FunFam" id="1.10.8.10:FF:000064">
    <property type="entry name" value="Similar to CUE domain-containing protein"/>
    <property type="match status" value="1"/>
</dbReference>
<dbReference type="Pfam" id="PF02845">
    <property type="entry name" value="CUE"/>
    <property type="match status" value="1"/>
</dbReference>
<dbReference type="SUPFAM" id="SSF46934">
    <property type="entry name" value="UBA-like"/>
    <property type="match status" value="1"/>
</dbReference>
<feature type="compositionally biased region" description="Basic and acidic residues" evidence="1">
    <location>
        <begin position="365"/>
        <end position="383"/>
    </location>
</feature>
<gene>
    <name evidence="3" type="ORF">CYFA0S_07e01288g</name>
</gene>
<name>A0A061AUQ9_CYBFA</name>
<dbReference type="SMART" id="SM00546">
    <property type="entry name" value="CUE"/>
    <property type="match status" value="1"/>
</dbReference>
<dbReference type="OrthoDB" id="9942608at2759"/>
<feature type="compositionally biased region" description="Acidic residues" evidence="1">
    <location>
        <begin position="419"/>
        <end position="430"/>
    </location>
</feature>
<dbReference type="VEuPathDB" id="FungiDB:BON22_3650"/>
<feature type="region of interest" description="Disordered" evidence="1">
    <location>
        <begin position="268"/>
        <end position="298"/>
    </location>
</feature>
<dbReference type="PROSITE" id="PS51140">
    <property type="entry name" value="CUE"/>
    <property type="match status" value="1"/>
</dbReference>